<dbReference type="OrthoDB" id="6763595at2759"/>
<gene>
    <name evidence="1" type="ORF">ILUMI_03368</name>
</gene>
<protein>
    <recommendedName>
        <fullName evidence="3">Integrase catalytic domain-containing protein</fullName>
    </recommendedName>
</protein>
<sequence length="224" mass="25353">MIARRGKVAKLWSDNRTNFKGANRELRTMKVLLNSQEFKNTVIADLANEGIRWKFISPSSPYMGGIWEAGVKAFKHHFKRVTDSLIVSIEGKYIFLSLIKSCLNSRPLTPLSNVPNDLEVIAPGHFLIGEALTAPIEPIEKMNRPRNQREAEAAKAANLWDALKLSVRCHKPAPMNLREIEQVVLVEWENIPQETIHNLINMSSMPRCMVAVIRARGESTRICI</sequence>
<dbReference type="Gene3D" id="3.30.420.10">
    <property type="entry name" value="Ribonuclease H-like superfamily/Ribonuclease H"/>
    <property type="match status" value="2"/>
</dbReference>
<organism evidence="1 2">
    <name type="scientific">Ignelater luminosus</name>
    <name type="common">Cucubano</name>
    <name type="synonym">Pyrophorus luminosus</name>
    <dbReference type="NCBI Taxonomy" id="2038154"/>
    <lineage>
        <taxon>Eukaryota</taxon>
        <taxon>Metazoa</taxon>
        <taxon>Ecdysozoa</taxon>
        <taxon>Arthropoda</taxon>
        <taxon>Hexapoda</taxon>
        <taxon>Insecta</taxon>
        <taxon>Pterygota</taxon>
        <taxon>Neoptera</taxon>
        <taxon>Endopterygota</taxon>
        <taxon>Coleoptera</taxon>
        <taxon>Polyphaga</taxon>
        <taxon>Elateriformia</taxon>
        <taxon>Elateroidea</taxon>
        <taxon>Elateridae</taxon>
        <taxon>Agrypninae</taxon>
        <taxon>Pyrophorini</taxon>
        <taxon>Ignelater</taxon>
    </lineage>
</organism>
<proteinExistence type="predicted"/>
<dbReference type="Proteomes" id="UP000801492">
    <property type="component" value="Unassembled WGS sequence"/>
</dbReference>
<dbReference type="InterPro" id="IPR036397">
    <property type="entry name" value="RNaseH_sf"/>
</dbReference>
<accession>A0A8K0GFK3</accession>
<evidence type="ECO:0008006" key="3">
    <source>
        <dbReference type="Google" id="ProtNLM"/>
    </source>
</evidence>
<dbReference type="PANTHER" id="PTHR47331">
    <property type="entry name" value="PHD-TYPE DOMAIN-CONTAINING PROTEIN"/>
    <property type="match status" value="1"/>
</dbReference>
<dbReference type="GO" id="GO:0003676">
    <property type="term" value="F:nucleic acid binding"/>
    <property type="evidence" value="ECO:0007669"/>
    <property type="project" value="InterPro"/>
</dbReference>
<dbReference type="EMBL" id="VTPC01001176">
    <property type="protein sequence ID" value="KAF2902820.1"/>
    <property type="molecule type" value="Genomic_DNA"/>
</dbReference>
<comment type="caution">
    <text evidence="1">The sequence shown here is derived from an EMBL/GenBank/DDBJ whole genome shotgun (WGS) entry which is preliminary data.</text>
</comment>
<name>A0A8K0GFK3_IGNLU</name>
<keyword evidence="2" id="KW-1185">Reference proteome</keyword>
<evidence type="ECO:0000313" key="2">
    <source>
        <dbReference type="Proteomes" id="UP000801492"/>
    </source>
</evidence>
<reference evidence="1" key="1">
    <citation type="submission" date="2019-08" db="EMBL/GenBank/DDBJ databases">
        <title>The genome of the North American firefly Photinus pyralis.</title>
        <authorList>
            <consortium name="Photinus pyralis genome working group"/>
            <person name="Fallon T.R."/>
            <person name="Sander Lower S.E."/>
            <person name="Weng J.-K."/>
        </authorList>
    </citation>
    <scope>NUCLEOTIDE SEQUENCE</scope>
    <source>
        <strain evidence="1">TRF0915ILg1</strain>
        <tissue evidence="1">Whole body</tissue>
    </source>
</reference>
<dbReference type="AlphaFoldDB" id="A0A8K0GFK3"/>
<dbReference type="PANTHER" id="PTHR47331:SF1">
    <property type="entry name" value="GAG-LIKE PROTEIN"/>
    <property type="match status" value="1"/>
</dbReference>
<evidence type="ECO:0000313" key="1">
    <source>
        <dbReference type="EMBL" id="KAF2902820.1"/>
    </source>
</evidence>